<gene>
    <name evidence="2" type="ORF">QE152_g9939</name>
</gene>
<accession>A0AAW1LT14</accession>
<comment type="subcellular location">
    <subcellularLocation>
        <location evidence="1">Nucleus</location>
    </subcellularLocation>
</comment>
<protein>
    <recommendedName>
        <fullName evidence="4">HTH psq-type domain-containing protein</fullName>
    </recommendedName>
</protein>
<evidence type="ECO:0008006" key="4">
    <source>
        <dbReference type="Google" id="ProtNLM"/>
    </source>
</evidence>
<evidence type="ECO:0000313" key="3">
    <source>
        <dbReference type="Proteomes" id="UP001458880"/>
    </source>
</evidence>
<dbReference type="AlphaFoldDB" id="A0AAW1LT14"/>
<name>A0AAW1LT14_POPJA</name>
<evidence type="ECO:0000313" key="2">
    <source>
        <dbReference type="EMBL" id="KAK9738311.1"/>
    </source>
</evidence>
<evidence type="ECO:0000256" key="1">
    <source>
        <dbReference type="ARBA" id="ARBA00004123"/>
    </source>
</evidence>
<comment type="caution">
    <text evidence="2">The sequence shown here is derived from an EMBL/GenBank/DDBJ whole genome shotgun (WGS) entry which is preliminary data.</text>
</comment>
<organism evidence="2 3">
    <name type="scientific">Popillia japonica</name>
    <name type="common">Japanese beetle</name>
    <dbReference type="NCBI Taxonomy" id="7064"/>
    <lineage>
        <taxon>Eukaryota</taxon>
        <taxon>Metazoa</taxon>
        <taxon>Ecdysozoa</taxon>
        <taxon>Arthropoda</taxon>
        <taxon>Hexapoda</taxon>
        <taxon>Insecta</taxon>
        <taxon>Pterygota</taxon>
        <taxon>Neoptera</taxon>
        <taxon>Endopterygota</taxon>
        <taxon>Coleoptera</taxon>
        <taxon>Polyphaga</taxon>
        <taxon>Scarabaeiformia</taxon>
        <taxon>Scarabaeidae</taxon>
        <taxon>Rutelinae</taxon>
        <taxon>Popillia</taxon>
    </lineage>
</organism>
<keyword evidence="3" id="KW-1185">Reference proteome</keyword>
<dbReference type="GO" id="GO:0005634">
    <property type="term" value="C:nucleus"/>
    <property type="evidence" value="ECO:0007669"/>
    <property type="project" value="UniProtKB-SubCell"/>
</dbReference>
<dbReference type="InterPro" id="IPR009057">
    <property type="entry name" value="Homeodomain-like_sf"/>
</dbReference>
<proteinExistence type="predicted"/>
<dbReference type="EMBL" id="JASPKY010000088">
    <property type="protein sequence ID" value="KAK9738311.1"/>
    <property type="molecule type" value="Genomic_DNA"/>
</dbReference>
<dbReference type="SUPFAM" id="SSF46689">
    <property type="entry name" value="Homeodomain-like"/>
    <property type="match status" value="1"/>
</dbReference>
<dbReference type="Gene3D" id="1.10.10.60">
    <property type="entry name" value="Homeodomain-like"/>
    <property type="match status" value="1"/>
</dbReference>
<sequence length="88" mass="10290">MSGNKRKCLTITKKVKILTDIKKDIAAKYGIAPNSLSTIWEHRDSILQQDDTTNKAKRYRTCVYDKDDEAVLKKTRTYWIRSKHWMAG</sequence>
<dbReference type="Proteomes" id="UP001458880">
    <property type="component" value="Unassembled WGS sequence"/>
</dbReference>
<reference evidence="2 3" key="1">
    <citation type="journal article" date="2024" name="BMC Genomics">
        <title>De novo assembly and annotation of Popillia japonica's genome with initial clues to its potential as an invasive pest.</title>
        <authorList>
            <person name="Cucini C."/>
            <person name="Boschi S."/>
            <person name="Funari R."/>
            <person name="Cardaioli E."/>
            <person name="Iannotti N."/>
            <person name="Marturano G."/>
            <person name="Paoli F."/>
            <person name="Bruttini M."/>
            <person name="Carapelli A."/>
            <person name="Frati F."/>
            <person name="Nardi F."/>
        </authorList>
    </citation>
    <scope>NUCLEOTIDE SEQUENCE [LARGE SCALE GENOMIC DNA]</scope>
    <source>
        <strain evidence="2">DMR45628</strain>
    </source>
</reference>